<dbReference type="CDD" id="cd07389">
    <property type="entry name" value="MPP_PhoD"/>
    <property type="match status" value="1"/>
</dbReference>
<reference evidence="4 5" key="1">
    <citation type="submission" date="2018-07" db="EMBL/GenBank/DDBJ databases">
        <title>Genomic and Epidemiologic Investigation of an Indolent Hospital Outbreak.</title>
        <authorList>
            <person name="Johnson R.C."/>
            <person name="Deming C."/>
            <person name="Conlan S."/>
            <person name="Zellmer C.J."/>
            <person name="Michelin A.V."/>
            <person name="Lee-Lin S."/>
            <person name="Thomas P.J."/>
            <person name="Park M."/>
            <person name="Weingarten R.A."/>
            <person name="Less J."/>
            <person name="Dekker J.P."/>
            <person name="Frank K.M."/>
            <person name="Musser K.A."/>
            <person name="Mcquiston J.R."/>
            <person name="Henderson D.K."/>
            <person name="Lau A.F."/>
            <person name="Palmore T.N."/>
            <person name="Segre J.A."/>
        </authorList>
    </citation>
    <scope>NUCLEOTIDE SEQUENCE [LARGE SCALE GENOMIC DNA]</scope>
    <source>
        <strain evidence="4 5">SK-CDC1_0717</strain>
    </source>
</reference>
<comment type="caution">
    <text evidence="4">The sequence shown here is derived from an EMBL/GenBank/DDBJ whole genome shotgun (WGS) entry which is preliminary data.</text>
</comment>
<feature type="signal peptide" evidence="1">
    <location>
        <begin position="1"/>
        <end position="23"/>
    </location>
</feature>
<dbReference type="PANTHER" id="PTHR43606">
    <property type="entry name" value="PHOSPHATASE, PUTATIVE (AFU_ORTHOLOGUE AFUA_6G08710)-RELATED"/>
    <property type="match status" value="1"/>
</dbReference>
<feature type="domain" description="PhoD-like phosphatase metallophosphatase" evidence="2">
    <location>
        <begin position="140"/>
        <end position="473"/>
    </location>
</feature>
<dbReference type="PANTHER" id="PTHR43606:SF2">
    <property type="entry name" value="ALKALINE PHOSPHATASE FAMILY PROTEIN (AFU_ORTHOLOGUE AFUA_5G03860)"/>
    <property type="match status" value="1"/>
</dbReference>
<dbReference type="InterPro" id="IPR029052">
    <property type="entry name" value="Metallo-depent_PP-like"/>
</dbReference>
<dbReference type="Pfam" id="PF16655">
    <property type="entry name" value="PhoD_N"/>
    <property type="match status" value="1"/>
</dbReference>
<evidence type="ECO:0000259" key="2">
    <source>
        <dbReference type="Pfam" id="PF09423"/>
    </source>
</evidence>
<dbReference type="Proteomes" id="UP000287746">
    <property type="component" value="Unassembled WGS sequence"/>
</dbReference>
<accession>A0A430FYV3</accession>
<protein>
    <submittedName>
        <fullName evidence="4">Alkaline phosphatase</fullName>
    </submittedName>
</protein>
<keyword evidence="1" id="KW-0732">Signal</keyword>
<dbReference type="Gene3D" id="3.60.21.70">
    <property type="entry name" value="PhoD-like phosphatase"/>
    <property type="match status" value="1"/>
</dbReference>
<dbReference type="Pfam" id="PF09423">
    <property type="entry name" value="PhoD"/>
    <property type="match status" value="1"/>
</dbReference>
<dbReference type="InterPro" id="IPR052900">
    <property type="entry name" value="Phospholipid_Metab_Enz"/>
</dbReference>
<dbReference type="InterPro" id="IPR032093">
    <property type="entry name" value="PhoD_N"/>
</dbReference>
<dbReference type="PROSITE" id="PS51318">
    <property type="entry name" value="TAT"/>
    <property type="match status" value="1"/>
</dbReference>
<dbReference type="AlphaFoldDB" id="A0A430FYV3"/>
<dbReference type="InterPro" id="IPR038607">
    <property type="entry name" value="PhoD-like_sf"/>
</dbReference>
<dbReference type="InterPro" id="IPR018946">
    <property type="entry name" value="PhoD-like_MPP"/>
</dbReference>
<name>A0A430FYV3_9SPHN</name>
<feature type="chain" id="PRO_5019046228" evidence="1">
    <location>
        <begin position="24"/>
        <end position="508"/>
    </location>
</feature>
<gene>
    <name evidence="4" type="ORF">DAH66_19815</name>
</gene>
<proteinExistence type="predicted"/>
<dbReference type="InterPro" id="IPR006311">
    <property type="entry name" value="TAT_signal"/>
</dbReference>
<feature type="domain" description="Phospholipase D N-terminal" evidence="3">
    <location>
        <begin position="43"/>
        <end position="130"/>
    </location>
</feature>
<evidence type="ECO:0000256" key="1">
    <source>
        <dbReference type="SAM" id="SignalP"/>
    </source>
</evidence>
<dbReference type="SUPFAM" id="SSF56300">
    <property type="entry name" value="Metallo-dependent phosphatases"/>
    <property type="match status" value="1"/>
</dbReference>
<sequence length="508" mass="56048">MLDRRRLLAMAAIAAAAARFSYAGTTARVRDARPRQTRDPFALGVASGDPAQDGFVLWTRILDVAEDVAVAWEVAEDEGFRRIVRTGRALGAKGRAGAVHVRLQGLLPGRRYFYRFHLGDAVSRVGCTATIPQDPRVLRLALTSCQHWEQGWFSAYRDMIAQRPDAVLQVGDYVYEKSFGAGPDVRAFDAPEPRTLDAYRARHALYRSDRDLADAHAALPFIVSWDDHEVENDYVAGEGVATIDPVAFARRRAAAYQAYFEHMPLDPARLLPGGEARLYRRFAWGRLASVHMLDTRQYRTPQPCAAGQRGGQIIRNCAEAAMPGASMLGAAQEAWLQRGLRRESTAWTLVAQQTLFSRLYLPQGRDAAYSDIWDGYAAARERALAALAQPAVRNPVLLGGDVHSFWINDVKRDFARPESATVATEIVTSCLASRNGPEALFGRARSLNPHVRFLDNAHAGYALLDVTPGRLMIDMRAVNSLVDPDSECRSLTRYAVESGRPGAVVTIS</sequence>
<organism evidence="4 5">
    <name type="scientific">Sphingomonas koreensis</name>
    <dbReference type="NCBI Taxonomy" id="93064"/>
    <lineage>
        <taxon>Bacteria</taxon>
        <taxon>Pseudomonadati</taxon>
        <taxon>Pseudomonadota</taxon>
        <taxon>Alphaproteobacteria</taxon>
        <taxon>Sphingomonadales</taxon>
        <taxon>Sphingomonadaceae</taxon>
        <taxon>Sphingomonas</taxon>
    </lineage>
</organism>
<dbReference type="Gene3D" id="2.60.40.380">
    <property type="entry name" value="Purple acid phosphatase-like, N-terminal"/>
    <property type="match status" value="1"/>
</dbReference>
<evidence type="ECO:0000313" key="4">
    <source>
        <dbReference type="EMBL" id="RSY77801.1"/>
    </source>
</evidence>
<evidence type="ECO:0000259" key="3">
    <source>
        <dbReference type="Pfam" id="PF16655"/>
    </source>
</evidence>
<dbReference type="EMBL" id="QQYZ01000028">
    <property type="protein sequence ID" value="RSY77801.1"/>
    <property type="molecule type" value="Genomic_DNA"/>
</dbReference>
<evidence type="ECO:0000313" key="5">
    <source>
        <dbReference type="Proteomes" id="UP000287746"/>
    </source>
</evidence>